<dbReference type="AlphaFoldDB" id="A0A2A2ZNA1"/>
<dbReference type="EMBL" id="NSFD01000004">
    <property type="protein sequence ID" value="PBA28007.1"/>
    <property type="molecule type" value="Genomic_DNA"/>
</dbReference>
<sequence>MHILRTPDDRFVGLPDYKLEPHYVDVPTGDGGSLRMHYFDEGSADGQVVLLLHGEPSWSYLYRHMIPVLVDAGLRTVAIDLVGFGRSDKPASREDYSYAAHVAWMWAALEALQFNAITLVCQDWGGLIGLRLVGEHSDRFARVVAANTFLPTGDHAPGEAFLAWQHYSQTAPEFAVGNIVDGGCVSQLTPAVRAAYDAPFPDDSFKAGARQFPLLVPTMPDDPAAQANRAAWEALRHYDRPFLCAFSDSDPITRGAEQALREHIPGAASHPPVTITGAGHFLQEDKGSELARVVADFVASTTDDS</sequence>
<organism evidence="3 4">
    <name type="scientific">Mycobacterium avium</name>
    <dbReference type="NCBI Taxonomy" id="1764"/>
    <lineage>
        <taxon>Bacteria</taxon>
        <taxon>Bacillati</taxon>
        <taxon>Actinomycetota</taxon>
        <taxon>Actinomycetes</taxon>
        <taxon>Mycobacteriales</taxon>
        <taxon>Mycobacteriaceae</taxon>
        <taxon>Mycobacterium</taxon>
        <taxon>Mycobacterium avium complex (MAC)</taxon>
    </lineage>
</organism>
<dbReference type="PRINTS" id="PR00412">
    <property type="entry name" value="EPOXHYDRLASE"/>
</dbReference>
<dbReference type="Pfam" id="PF00561">
    <property type="entry name" value="Abhydrolase_1"/>
    <property type="match status" value="1"/>
</dbReference>
<dbReference type="InterPro" id="IPR051340">
    <property type="entry name" value="Haloalkane_dehalogenase"/>
</dbReference>
<evidence type="ECO:0000256" key="1">
    <source>
        <dbReference type="ARBA" id="ARBA00022801"/>
    </source>
</evidence>
<gene>
    <name evidence="3" type="ORF">CKJ66_03960</name>
</gene>
<comment type="caution">
    <text evidence="3">The sequence shown here is derived from an EMBL/GenBank/DDBJ whole genome shotgun (WGS) entry which is preliminary data.</text>
</comment>
<name>A0A2A2ZNA1_MYCAV</name>
<dbReference type="InterPro" id="IPR029058">
    <property type="entry name" value="AB_hydrolase_fold"/>
</dbReference>
<accession>A0A2A2ZNA1</accession>
<dbReference type="Gene3D" id="3.40.50.1820">
    <property type="entry name" value="alpha/beta hydrolase"/>
    <property type="match status" value="1"/>
</dbReference>
<dbReference type="InterPro" id="IPR000639">
    <property type="entry name" value="Epox_hydrolase-like"/>
</dbReference>
<evidence type="ECO:0000313" key="4">
    <source>
        <dbReference type="Proteomes" id="UP000217768"/>
    </source>
</evidence>
<dbReference type="PANTHER" id="PTHR42977:SF3">
    <property type="entry name" value="AB HYDROLASE-1 DOMAIN-CONTAINING PROTEIN"/>
    <property type="match status" value="1"/>
</dbReference>
<dbReference type="GO" id="GO:0018786">
    <property type="term" value="F:haloalkane dehalogenase activity"/>
    <property type="evidence" value="ECO:0007669"/>
    <property type="project" value="UniProtKB-EC"/>
</dbReference>
<feature type="domain" description="AB hydrolase-1" evidence="2">
    <location>
        <begin position="48"/>
        <end position="286"/>
    </location>
</feature>
<protein>
    <submittedName>
        <fullName evidence="3">Haloalkane dehalogenase</fullName>
        <ecNumber evidence="3">3.8.1.5</ecNumber>
    </submittedName>
</protein>
<dbReference type="RefSeq" id="WP_033718751.1">
    <property type="nucleotide sequence ID" value="NZ_NSEY01000028.1"/>
</dbReference>
<dbReference type="InterPro" id="IPR000073">
    <property type="entry name" value="AB_hydrolase_1"/>
</dbReference>
<dbReference type="EC" id="3.8.1.5" evidence="3"/>
<keyword evidence="1 3" id="KW-0378">Hydrolase</keyword>
<dbReference type="SUPFAM" id="SSF53474">
    <property type="entry name" value="alpha/beta-Hydrolases"/>
    <property type="match status" value="1"/>
</dbReference>
<evidence type="ECO:0000259" key="2">
    <source>
        <dbReference type="Pfam" id="PF00561"/>
    </source>
</evidence>
<dbReference type="PANTHER" id="PTHR42977">
    <property type="entry name" value="HYDROLASE-RELATED"/>
    <property type="match status" value="1"/>
</dbReference>
<reference evidence="3 4" key="1">
    <citation type="submission" date="2017-08" db="EMBL/GenBank/DDBJ databases">
        <title>Phylogenetic analysis of Mycobacterium avium complex whole genomes.</title>
        <authorList>
            <person name="Caverly L.J."/>
            <person name="Spilker T."/>
            <person name="Lipuma J."/>
        </authorList>
    </citation>
    <scope>NUCLEOTIDE SEQUENCE [LARGE SCALE GENOMIC DNA]</scope>
    <source>
        <strain evidence="3 4">FLAC0165</strain>
    </source>
</reference>
<proteinExistence type="predicted"/>
<dbReference type="GO" id="GO:0004301">
    <property type="term" value="F:epoxide hydrolase activity"/>
    <property type="evidence" value="ECO:0007669"/>
    <property type="project" value="TreeGrafter"/>
</dbReference>
<dbReference type="NCBIfam" id="NF002043">
    <property type="entry name" value="PRK00870.1"/>
    <property type="match status" value="1"/>
</dbReference>
<dbReference type="Proteomes" id="UP000217768">
    <property type="component" value="Unassembled WGS sequence"/>
</dbReference>
<evidence type="ECO:0000313" key="3">
    <source>
        <dbReference type="EMBL" id="PBA28007.1"/>
    </source>
</evidence>